<sequence length="380" mass="40998">MQVNMGVKQASSAQCSKKGGYAIIVIIIISNNNISNNNISAIIVITISSNAGATSSSGGLFSEGLFKAGFHPDAISVAQRTLLALARLLTKEEAWHPFLLSSATSQSLNRSSGGGLFSGISGSGTSLFQAEGCQEFGFPAVVLLSLSELCSFLQLKQLRIKEGFGELGDVQWIGADPELRRMAASLFGIGASTGASAVEGFQSADAFTGAKEGYAFKSGDAGLGYYPDAPPKPADKKEKVYAKHNPDKAGASCSCRIDGLLAGKYKGKELEMYQKVCQKYGVTPEKCPHAAAGGLAAVAAAEVLRLGHGFRAVEFPRLSHCPRVNDPKVQQQRQHWQRKQRRVGGFLHRLNIRTVQQHQWQRKQRRVDGCQHRYNIRTVQ</sequence>
<evidence type="ECO:0000313" key="2">
    <source>
        <dbReference type="Proteomes" id="UP000186817"/>
    </source>
</evidence>
<accession>A0A1Q9CM29</accession>
<evidence type="ECO:0000313" key="1">
    <source>
        <dbReference type="EMBL" id="OLP83984.1"/>
    </source>
</evidence>
<proteinExistence type="predicted"/>
<name>A0A1Q9CM29_SYMMI</name>
<organism evidence="1 2">
    <name type="scientific">Symbiodinium microadriaticum</name>
    <name type="common">Dinoflagellate</name>
    <name type="synonym">Zooxanthella microadriatica</name>
    <dbReference type="NCBI Taxonomy" id="2951"/>
    <lineage>
        <taxon>Eukaryota</taxon>
        <taxon>Sar</taxon>
        <taxon>Alveolata</taxon>
        <taxon>Dinophyceae</taxon>
        <taxon>Suessiales</taxon>
        <taxon>Symbiodiniaceae</taxon>
        <taxon>Symbiodinium</taxon>
    </lineage>
</organism>
<dbReference type="OrthoDB" id="277199at2759"/>
<reference evidence="1 2" key="1">
    <citation type="submission" date="2016-02" db="EMBL/GenBank/DDBJ databases">
        <title>Genome analysis of coral dinoflagellate symbionts highlights evolutionary adaptations to a symbiotic lifestyle.</title>
        <authorList>
            <person name="Aranda M."/>
            <person name="Li Y."/>
            <person name="Liew Y.J."/>
            <person name="Baumgarten S."/>
            <person name="Simakov O."/>
            <person name="Wilson M."/>
            <person name="Piel J."/>
            <person name="Ashoor H."/>
            <person name="Bougouffa S."/>
            <person name="Bajic V.B."/>
            <person name="Ryu T."/>
            <person name="Ravasi T."/>
            <person name="Bayer T."/>
            <person name="Micklem G."/>
            <person name="Kim H."/>
            <person name="Bhak J."/>
            <person name="Lajeunesse T.C."/>
            <person name="Voolstra C.R."/>
        </authorList>
    </citation>
    <scope>NUCLEOTIDE SEQUENCE [LARGE SCALE GENOMIC DNA]</scope>
    <source>
        <strain evidence="1 2">CCMP2467</strain>
    </source>
</reference>
<keyword evidence="2" id="KW-1185">Reference proteome</keyword>
<gene>
    <name evidence="1" type="ORF">AK812_SmicGene35179</name>
</gene>
<protein>
    <submittedName>
        <fullName evidence="1">Uncharacterized protein</fullName>
    </submittedName>
</protein>
<dbReference type="Proteomes" id="UP000186817">
    <property type="component" value="Unassembled WGS sequence"/>
</dbReference>
<comment type="caution">
    <text evidence="1">The sequence shown here is derived from an EMBL/GenBank/DDBJ whole genome shotgun (WGS) entry which is preliminary data.</text>
</comment>
<dbReference type="EMBL" id="LSRX01001076">
    <property type="protein sequence ID" value="OLP83984.1"/>
    <property type="molecule type" value="Genomic_DNA"/>
</dbReference>
<dbReference type="AlphaFoldDB" id="A0A1Q9CM29"/>